<evidence type="ECO:0000313" key="2">
    <source>
        <dbReference type="EMBL" id="ROT36233.1"/>
    </source>
</evidence>
<dbReference type="EMBL" id="ML119059">
    <property type="protein sequence ID" value="ROT36233.1"/>
    <property type="molecule type" value="Genomic_DNA"/>
</dbReference>
<keyword evidence="3" id="KW-1185">Reference proteome</keyword>
<dbReference type="RefSeq" id="XP_028464039.1">
    <property type="nucleotide sequence ID" value="XM_028607299.1"/>
</dbReference>
<name>A0A3N2PP11_SODAK</name>
<evidence type="ECO:0000313" key="3">
    <source>
        <dbReference type="Proteomes" id="UP000272025"/>
    </source>
</evidence>
<evidence type="ECO:0000256" key="1">
    <source>
        <dbReference type="SAM" id="MobiDB-lite"/>
    </source>
</evidence>
<dbReference type="AlphaFoldDB" id="A0A3N2PP11"/>
<gene>
    <name evidence="2" type="ORF">SODALDRAFT_215089</name>
</gene>
<proteinExistence type="predicted"/>
<dbReference type="GeneID" id="39575777"/>
<organism evidence="2 3">
    <name type="scientific">Sodiomyces alkalinus (strain CBS 110278 / VKM F-3762 / F11)</name>
    <name type="common">Alkaliphilic filamentous fungus</name>
    <dbReference type="NCBI Taxonomy" id="1314773"/>
    <lineage>
        <taxon>Eukaryota</taxon>
        <taxon>Fungi</taxon>
        <taxon>Dikarya</taxon>
        <taxon>Ascomycota</taxon>
        <taxon>Pezizomycotina</taxon>
        <taxon>Sordariomycetes</taxon>
        <taxon>Hypocreomycetidae</taxon>
        <taxon>Glomerellales</taxon>
        <taxon>Plectosphaerellaceae</taxon>
        <taxon>Sodiomyces</taxon>
    </lineage>
</organism>
<feature type="region of interest" description="Disordered" evidence="1">
    <location>
        <begin position="60"/>
        <end position="127"/>
    </location>
</feature>
<dbReference type="Proteomes" id="UP000272025">
    <property type="component" value="Unassembled WGS sequence"/>
</dbReference>
<sequence length="154" mass="16907">MTVCTSISEGSRRFIPEGNLTAYDLKKAEWRSYLMPADRMGGAGRGKMNVFVGLRKGPFTVGRGGGKPSSGAFPEGVSHQRTKSRRKLGDGQRTGKRKEQSLLAALGDEDDMEEKSKSSSSAAWAKKKRNKTSFKLLYLVHLTCSLDRNSNCLC</sequence>
<accession>A0A3N2PP11</accession>
<reference evidence="2 3" key="1">
    <citation type="journal article" date="2018" name="Mol. Ecol.">
        <title>The obligate alkalophilic soda-lake fungus Sodiomyces alkalinus has shifted to a protein diet.</title>
        <authorList>
            <person name="Grum-Grzhimaylo A.A."/>
            <person name="Falkoski D.L."/>
            <person name="van den Heuvel J."/>
            <person name="Valero-Jimenez C.A."/>
            <person name="Min B."/>
            <person name="Choi I.G."/>
            <person name="Lipzen A."/>
            <person name="Daum C.G."/>
            <person name="Aanen D.K."/>
            <person name="Tsang A."/>
            <person name="Henrissat B."/>
            <person name="Bilanenko E.N."/>
            <person name="de Vries R.P."/>
            <person name="van Kan J.A.L."/>
            <person name="Grigoriev I.V."/>
            <person name="Debets A.J.M."/>
        </authorList>
    </citation>
    <scope>NUCLEOTIDE SEQUENCE [LARGE SCALE GENOMIC DNA]</scope>
    <source>
        <strain evidence="2 3">F11</strain>
    </source>
</reference>
<protein>
    <submittedName>
        <fullName evidence="2">Uncharacterized protein</fullName>
    </submittedName>
</protein>